<comment type="function">
    <text evidence="8 10">Provides the precursors necessary for DNA synthesis. Catalyzes the biosynthesis of deoxyribonucleotides from the corresponding ribonucleotides.</text>
</comment>
<dbReference type="PROSITE" id="PS51161">
    <property type="entry name" value="ATP_CONE"/>
    <property type="match status" value="1"/>
</dbReference>
<keyword evidence="14" id="KW-1185">Reference proteome</keyword>
<dbReference type="InterPro" id="IPR005144">
    <property type="entry name" value="ATP-cone_dom"/>
</dbReference>
<evidence type="ECO:0000256" key="10">
    <source>
        <dbReference type="RuleBase" id="RU003410"/>
    </source>
</evidence>
<dbReference type="OrthoDB" id="3000483at2759"/>
<dbReference type="NCBIfam" id="TIGR02506">
    <property type="entry name" value="NrdE_NrdA"/>
    <property type="match status" value="1"/>
</dbReference>
<dbReference type="PRINTS" id="PR01183">
    <property type="entry name" value="RIBORDTASEM1"/>
</dbReference>
<evidence type="ECO:0000256" key="2">
    <source>
        <dbReference type="ARBA" id="ARBA00012274"/>
    </source>
</evidence>
<evidence type="ECO:0000256" key="4">
    <source>
        <dbReference type="ARBA" id="ARBA00022741"/>
    </source>
</evidence>
<dbReference type="InterPro" id="IPR013509">
    <property type="entry name" value="RNR_lsu_N"/>
</dbReference>
<dbReference type="SUPFAM" id="SSF51998">
    <property type="entry name" value="PFL-like glycyl radical enzymes"/>
    <property type="match status" value="1"/>
</dbReference>
<dbReference type="InterPro" id="IPR000788">
    <property type="entry name" value="RNR_lg_C"/>
</dbReference>
<keyword evidence="7 10" id="KW-0215">Deoxyribonucleotide synthesis</keyword>
<dbReference type="Pfam" id="PF00317">
    <property type="entry name" value="Ribonuc_red_lgN"/>
    <property type="match status" value="1"/>
</dbReference>
<evidence type="ECO:0000256" key="8">
    <source>
        <dbReference type="ARBA" id="ARBA00024942"/>
    </source>
</evidence>
<keyword evidence="6 10" id="KW-0560">Oxidoreductase</keyword>
<dbReference type="Pfam" id="PF02867">
    <property type="entry name" value="Ribonuc_red_lgC"/>
    <property type="match status" value="1"/>
</dbReference>
<dbReference type="PROSITE" id="PS00089">
    <property type="entry name" value="RIBORED_LARGE"/>
    <property type="match status" value="1"/>
</dbReference>
<dbReference type="InterPro" id="IPR013346">
    <property type="entry name" value="NrdE_NrdA_C"/>
</dbReference>
<evidence type="ECO:0000256" key="9">
    <source>
        <dbReference type="PROSITE-ProRule" id="PRU00492"/>
    </source>
</evidence>
<dbReference type="AlphaFoldDB" id="A0A1E3QU96"/>
<dbReference type="UniPathway" id="UPA00326"/>
<dbReference type="EC" id="1.17.4.1" evidence="2 10"/>
<dbReference type="EMBL" id="KV454429">
    <property type="protein sequence ID" value="ODQ80572.1"/>
    <property type="molecule type" value="Genomic_DNA"/>
</dbReference>
<accession>A0A1E3QU96</accession>
<dbReference type="GO" id="GO:0004748">
    <property type="term" value="F:ribonucleoside-diphosphate reductase activity, thioredoxin disulfide as acceptor"/>
    <property type="evidence" value="ECO:0007669"/>
    <property type="project" value="UniProtKB-EC"/>
</dbReference>
<feature type="region of interest" description="Disordered" evidence="11">
    <location>
        <begin position="784"/>
        <end position="830"/>
    </location>
</feature>
<organism evidence="13 14">
    <name type="scientific">Babjeviella inositovora NRRL Y-12698</name>
    <dbReference type="NCBI Taxonomy" id="984486"/>
    <lineage>
        <taxon>Eukaryota</taxon>
        <taxon>Fungi</taxon>
        <taxon>Dikarya</taxon>
        <taxon>Ascomycota</taxon>
        <taxon>Saccharomycotina</taxon>
        <taxon>Pichiomycetes</taxon>
        <taxon>Serinales incertae sedis</taxon>
        <taxon>Babjeviella</taxon>
    </lineage>
</organism>
<dbReference type="GO" id="GO:0005971">
    <property type="term" value="C:ribonucleoside-diphosphate reductase complex"/>
    <property type="evidence" value="ECO:0007669"/>
    <property type="project" value="TreeGrafter"/>
</dbReference>
<dbReference type="Proteomes" id="UP000094336">
    <property type="component" value="Unassembled WGS sequence"/>
</dbReference>
<dbReference type="RefSeq" id="XP_018985900.1">
    <property type="nucleotide sequence ID" value="XM_019131700.1"/>
</dbReference>
<evidence type="ECO:0000256" key="6">
    <source>
        <dbReference type="ARBA" id="ARBA00023002"/>
    </source>
</evidence>
<evidence type="ECO:0000256" key="11">
    <source>
        <dbReference type="SAM" id="MobiDB-lite"/>
    </source>
</evidence>
<evidence type="ECO:0000256" key="1">
    <source>
        <dbReference type="ARBA" id="ARBA00010406"/>
    </source>
</evidence>
<dbReference type="PANTHER" id="PTHR11573">
    <property type="entry name" value="RIBONUCLEOSIDE-DIPHOSPHATE REDUCTASE LARGE CHAIN"/>
    <property type="match status" value="1"/>
</dbReference>
<evidence type="ECO:0000259" key="12">
    <source>
        <dbReference type="PROSITE" id="PS51161"/>
    </source>
</evidence>
<gene>
    <name evidence="13" type="ORF">BABINDRAFT_35068</name>
</gene>
<sequence length="855" mass="96324">MFHKIIQKPTGEEPFQRELLGKSLRTSLFGLNEAYIDIDYIVKRVEDGLPDFIAPHELIELTSEVVASLVTRHPDHSLLAARYTVLRLHSRLGSPSFTDNLLALRDYKSHKTLRAAPLIDAAVYKTAYAHRIRLNAALDLQRDFQLSYFGYKTLERAYLLKCDNVIAELPQYLFMRVALGIHGGDIDRVIETYDLMSEKYFIHASPTLFNAGTPNPYLSSCFLLAMNDDSIDGIYRTLHQSALISKAAGGVGMHVHNIRGLGSYIAGSNGTSSGLVPMLRVFNNTARYVDQGGNKRPGAFAVYLEPWHNDVFEFLDLRKNHGKEEVRARDLFYALWIPDLFMERVEQNGDWSLFSPDEAPGLSDAVGEVFVALYEKYEAQGLANQTVKAQRLWYAILESQSETGGPFMLYKDACNLKSNQQNLGTIKSSNLCCEIVEYSAPDETAVCNLASLALPSYIKSDNDSKWYDFAKLHAVARVVVRNLDKVIDVGAYPTPEAERSNKRHRPIAVGVQGLADCFMDLRLPFDSSEAKMLNRQIFETIYHAAVEESVALAREKGAYDTYAGSPASEGKLQFDLWKINPSKMYDWDVLKRKMAKYGLRNSLLVAPMPTASTSQILGFSECFEPITSNIYSRRVLSGEFQVVNKYLMTDLIDLGLWSDDMKNLIIKHEGSIANIPSIPDDLKQLYKTVWEISQKVIIDLAADRAPFIDQSQSMSLYLKQPTMSKLTSMHFYAWKKGLKTGMYYLRTQAASKAIQYTISVQNADIKFEGKTGLLKRKRYQRYVTSEPGLKKPKGEPNEDPTLLDSPSEEFDCNTPTNRLSEAPLHEEEDQKYDIFDGTPLQCNIADPKNCDSCSG</sequence>
<proteinExistence type="inferred from homology"/>
<dbReference type="InterPro" id="IPR008926">
    <property type="entry name" value="RNR_R1-su_N"/>
</dbReference>
<evidence type="ECO:0000313" key="14">
    <source>
        <dbReference type="Proteomes" id="UP000094336"/>
    </source>
</evidence>
<dbReference type="Gene3D" id="3.20.70.20">
    <property type="match status" value="1"/>
</dbReference>
<evidence type="ECO:0000256" key="3">
    <source>
        <dbReference type="ARBA" id="ARBA00022533"/>
    </source>
</evidence>
<protein>
    <recommendedName>
        <fullName evidence="2 10">Ribonucleoside-diphosphate reductase</fullName>
        <ecNumber evidence="2 10">1.17.4.1</ecNumber>
    </recommendedName>
</protein>
<dbReference type="SUPFAM" id="SSF48168">
    <property type="entry name" value="R1 subunit of ribonucleotide reductase, N-terminal domain"/>
    <property type="match status" value="1"/>
</dbReference>
<keyword evidence="5 9" id="KW-0067">ATP-binding</keyword>
<keyword evidence="3" id="KW-0021">Allosteric enzyme</keyword>
<reference evidence="14" key="1">
    <citation type="submission" date="2016-05" db="EMBL/GenBank/DDBJ databases">
        <title>Comparative genomics of biotechnologically important yeasts.</title>
        <authorList>
            <consortium name="DOE Joint Genome Institute"/>
            <person name="Riley R."/>
            <person name="Haridas S."/>
            <person name="Wolfe K.H."/>
            <person name="Lopes M.R."/>
            <person name="Hittinger C.T."/>
            <person name="Goker M."/>
            <person name="Salamov A."/>
            <person name="Wisecaver J."/>
            <person name="Long T.M."/>
            <person name="Aerts A.L."/>
            <person name="Barry K."/>
            <person name="Choi C."/>
            <person name="Clum A."/>
            <person name="Coughlan A.Y."/>
            <person name="Deshpande S."/>
            <person name="Douglass A.P."/>
            <person name="Hanson S.J."/>
            <person name="Klenk H.-P."/>
            <person name="Labutti K."/>
            <person name="Lapidus A."/>
            <person name="Lindquist E."/>
            <person name="Lipzen A."/>
            <person name="Meier-Kolthoff J.P."/>
            <person name="Ohm R.A."/>
            <person name="Otillar R.P."/>
            <person name="Pangilinan J."/>
            <person name="Peng Y."/>
            <person name="Rokas A."/>
            <person name="Rosa C.A."/>
            <person name="Scheuner C."/>
            <person name="Sibirny A.A."/>
            <person name="Slot J.C."/>
            <person name="Stielow J.B."/>
            <person name="Sun H."/>
            <person name="Kurtzman C.P."/>
            <person name="Blackwell M."/>
            <person name="Grigoriev I.V."/>
            <person name="Jeffries T.W."/>
        </authorList>
    </citation>
    <scope>NUCLEOTIDE SEQUENCE [LARGE SCALE GENOMIC DNA]</scope>
    <source>
        <strain evidence="14">NRRL Y-12698</strain>
    </source>
</reference>
<comment type="catalytic activity">
    <reaction evidence="10">
        <text>a 2'-deoxyribonucleoside 5'-diphosphate + [thioredoxin]-disulfide + H2O = a ribonucleoside 5'-diphosphate + [thioredoxin]-dithiol</text>
        <dbReference type="Rhea" id="RHEA:23252"/>
        <dbReference type="Rhea" id="RHEA-COMP:10698"/>
        <dbReference type="Rhea" id="RHEA-COMP:10700"/>
        <dbReference type="ChEBI" id="CHEBI:15377"/>
        <dbReference type="ChEBI" id="CHEBI:29950"/>
        <dbReference type="ChEBI" id="CHEBI:50058"/>
        <dbReference type="ChEBI" id="CHEBI:57930"/>
        <dbReference type="ChEBI" id="CHEBI:73316"/>
        <dbReference type="EC" id="1.17.4.1"/>
    </reaction>
</comment>
<dbReference type="InterPro" id="IPR039718">
    <property type="entry name" value="Rrm1"/>
</dbReference>
<name>A0A1E3QU96_9ASCO</name>
<feature type="domain" description="ATP-cone" evidence="12">
    <location>
        <begin position="3"/>
        <end position="94"/>
    </location>
</feature>
<dbReference type="GO" id="GO:0009263">
    <property type="term" value="P:deoxyribonucleotide biosynthetic process"/>
    <property type="evidence" value="ECO:0007669"/>
    <property type="project" value="UniProtKB-KW"/>
</dbReference>
<evidence type="ECO:0000313" key="13">
    <source>
        <dbReference type="EMBL" id="ODQ80572.1"/>
    </source>
</evidence>
<dbReference type="GO" id="GO:0005524">
    <property type="term" value="F:ATP binding"/>
    <property type="evidence" value="ECO:0007669"/>
    <property type="project" value="UniProtKB-UniRule"/>
</dbReference>
<keyword evidence="4 9" id="KW-0547">Nucleotide-binding</keyword>
<dbReference type="PANTHER" id="PTHR11573:SF28">
    <property type="entry name" value="RIBONUCLEOSIDE-DIPHOSPHATE REDUCTASE"/>
    <property type="match status" value="1"/>
</dbReference>
<dbReference type="STRING" id="984486.A0A1E3QU96"/>
<evidence type="ECO:0000256" key="7">
    <source>
        <dbReference type="ARBA" id="ARBA00023116"/>
    </source>
</evidence>
<dbReference type="CDD" id="cd01679">
    <property type="entry name" value="RNR_I"/>
    <property type="match status" value="1"/>
</dbReference>
<dbReference type="GeneID" id="30149553"/>
<evidence type="ECO:0000256" key="5">
    <source>
        <dbReference type="ARBA" id="ARBA00022840"/>
    </source>
</evidence>
<comment type="similarity">
    <text evidence="1 10">Belongs to the ribonucleoside diphosphate reductase large chain family.</text>
</comment>